<feature type="domain" description="Ketoreductase" evidence="3">
    <location>
        <begin position="10"/>
        <end position="168"/>
    </location>
</feature>
<dbReference type="SUPFAM" id="SSF51735">
    <property type="entry name" value="NAD(P)-binding Rossmann-fold domains"/>
    <property type="match status" value="1"/>
</dbReference>
<gene>
    <name evidence="4" type="ORF">ACFQDI_12170</name>
</gene>
<evidence type="ECO:0000259" key="3">
    <source>
        <dbReference type="SMART" id="SM00822"/>
    </source>
</evidence>
<dbReference type="PRINTS" id="PR00081">
    <property type="entry name" value="GDHRDH"/>
</dbReference>
<dbReference type="Proteomes" id="UP001596052">
    <property type="component" value="Unassembled WGS sequence"/>
</dbReference>
<dbReference type="PRINTS" id="PR00080">
    <property type="entry name" value="SDRFAMILY"/>
</dbReference>
<sequence length="227" mass="23973">MSTPATSHLPTAVITGGAGGLAQAIAAELLSAGFIVLAPGRAELDVSSACSVRAFFTALPALDLLINNAGVFRDGPVLKMTEADFDHVVDVNLKGAFLTTQAAVKLMSKQRRGHIINIGSYSALSGPAGQANYAASKAGLIGLTQSTAKEYGARNIRANCILPGFLETKMTRHLLEDAAWKENLLSAHALGRLNSPQDAARFIAFLHSMENISGQVFQLDSRVRRSV</sequence>
<dbReference type="EMBL" id="JBHSMQ010000004">
    <property type="protein sequence ID" value="MFC5455614.1"/>
    <property type="molecule type" value="Genomic_DNA"/>
</dbReference>
<dbReference type="InterPro" id="IPR002347">
    <property type="entry name" value="SDR_fam"/>
</dbReference>
<dbReference type="Pfam" id="PF13561">
    <property type="entry name" value="adh_short_C2"/>
    <property type="match status" value="1"/>
</dbReference>
<keyword evidence="2" id="KW-0560">Oxidoreductase</keyword>
<dbReference type="PROSITE" id="PS00061">
    <property type="entry name" value="ADH_SHORT"/>
    <property type="match status" value="1"/>
</dbReference>
<evidence type="ECO:0000256" key="2">
    <source>
        <dbReference type="ARBA" id="ARBA00023002"/>
    </source>
</evidence>
<reference evidence="5" key="1">
    <citation type="journal article" date="2019" name="Int. J. Syst. Evol. Microbiol.">
        <title>The Global Catalogue of Microorganisms (GCM) 10K type strain sequencing project: providing services to taxonomists for standard genome sequencing and annotation.</title>
        <authorList>
            <consortium name="The Broad Institute Genomics Platform"/>
            <consortium name="The Broad Institute Genome Sequencing Center for Infectious Disease"/>
            <person name="Wu L."/>
            <person name="Ma J."/>
        </authorList>
    </citation>
    <scope>NUCLEOTIDE SEQUENCE [LARGE SCALE GENOMIC DNA]</scope>
    <source>
        <strain evidence="5">CGMCC 4.1469</strain>
    </source>
</reference>
<evidence type="ECO:0000256" key="1">
    <source>
        <dbReference type="ARBA" id="ARBA00006484"/>
    </source>
</evidence>
<evidence type="ECO:0000313" key="4">
    <source>
        <dbReference type="EMBL" id="MFC5455614.1"/>
    </source>
</evidence>
<dbReference type="PANTHER" id="PTHR42760">
    <property type="entry name" value="SHORT-CHAIN DEHYDROGENASES/REDUCTASES FAMILY MEMBER"/>
    <property type="match status" value="1"/>
</dbReference>
<comment type="caution">
    <text evidence="4">The sequence shown here is derived from an EMBL/GenBank/DDBJ whole genome shotgun (WGS) entry which is preliminary data.</text>
</comment>
<protein>
    <submittedName>
        <fullName evidence="4">SDR family NAD(P)-dependent oxidoreductase</fullName>
    </submittedName>
</protein>
<dbReference type="PANTHER" id="PTHR42760:SF133">
    <property type="entry name" value="3-OXOACYL-[ACYL-CARRIER-PROTEIN] REDUCTASE"/>
    <property type="match status" value="1"/>
</dbReference>
<dbReference type="InterPro" id="IPR057326">
    <property type="entry name" value="KR_dom"/>
</dbReference>
<comment type="similarity">
    <text evidence="1">Belongs to the short-chain dehydrogenases/reductases (SDR) family.</text>
</comment>
<name>A0ABW0KQG5_9BACT</name>
<dbReference type="Gene3D" id="3.40.50.720">
    <property type="entry name" value="NAD(P)-binding Rossmann-like Domain"/>
    <property type="match status" value="1"/>
</dbReference>
<keyword evidence="5" id="KW-1185">Reference proteome</keyword>
<accession>A0ABW0KQG5</accession>
<dbReference type="RefSeq" id="WP_377166870.1">
    <property type="nucleotide sequence ID" value="NZ_JBHSMQ010000004.1"/>
</dbReference>
<dbReference type="SMART" id="SM00822">
    <property type="entry name" value="PKS_KR"/>
    <property type="match status" value="1"/>
</dbReference>
<organism evidence="4 5">
    <name type="scientific">Prosthecobacter fluviatilis</name>
    <dbReference type="NCBI Taxonomy" id="445931"/>
    <lineage>
        <taxon>Bacteria</taxon>
        <taxon>Pseudomonadati</taxon>
        <taxon>Verrucomicrobiota</taxon>
        <taxon>Verrucomicrobiia</taxon>
        <taxon>Verrucomicrobiales</taxon>
        <taxon>Verrucomicrobiaceae</taxon>
        <taxon>Prosthecobacter</taxon>
    </lineage>
</organism>
<proteinExistence type="inferred from homology"/>
<dbReference type="InterPro" id="IPR036291">
    <property type="entry name" value="NAD(P)-bd_dom_sf"/>
</dbReference>
<evidence type="ECO:0000313" key="5">
    <source>
        <dbReference type="Proteomes" id="UP001596052"/>
    </source>
</evidence>
<dbReference type="InterPro" id="IPR020904">
    <property type="entry name" value="Sc_DH/Rdtase_CS"/>
</dbReference>